<dbReference type="OrthoDB" id="2435174at2759"/>
<reference evidence="1 2" key="1">
    <citation type="journal article" date="2015" name="Genome Biol. Evol.">
        <title>Phylogenomic analyses indicate that early fungi evolved digesting cell walls of algal ancestors of land plants.</title>
        <authorList>
            <person name="Chang Y."/>
            <person name="Wang S."/>
            <person name="Sekimoto S."/>
            <person name="Aerts A.L."/>
            <person name="Choi C."/>
            <person name="Clum A."/>
            <person name="LaButti K.M."/>
            <person name="Lindquist E.A."/>
            <person name="Yee Ngan C."/>
            <person name="Ohm R.A."/>
            <person name="Salamov A.A."/>
            <person name="Grigoriev I.V."/>
            <person name="Spatafora J.W."/>
            <person name="Berbee M.L."/>
        </authorList>
    </citation>
    <scope>NUCLEOTIDE SEQUENCE [LARGE SCALE GENOMIC DNA]</scope>
    <source>
        <strain evidence="1 2">NRRL 28638</strain>
    </source>
</reference>
<evidence type="ECO:0000313" key="1">
    <source>
        <dbReference type="EMBL" id="KXN66151.1"/>
    </source>
</evidence>
<organism evidence="1 2">
    <name type="scientific">Conidiobolus coronatus (strain ATCC 28846 / CBS 209.66 / NRRL 28638)</name>
    <name type="common">Delacroixia coronata</name>
    <dbReference type="NCBI Taxonomy" id="796925"/>
    <lineage>
        <taxon>Eukaryota</taxon>
        <taxon>Fungi</taxon>
        <taxon>Fungi incertae sedis</taxon>
        <taxon>Zoopagomycota</taxon>
        <taxon>Entomophthoromycotina</taxon>
        <taxon>Entomophthoromycetes</taxon>
        <taxon>Entomophthorales</taxon>
        <taxon>Ancylistaceae</taxon>
        <taxon>Conidiobolus</taxon>
    </lineage>
</organism>
<dbReference type="AlphaFoldDB" id="A0A137NTV2"/>
<dbReference type="EMBL" id="KQ964761">
    <property type="protein sequence ID" value="KXN66151.1"/>
    <property type="molecule type" value="Genomic_DNA"/>
</dbReference>
<keyword evidence="2" id="KW-1185">Reference proteome</keyword>
<accession>A0A137NTV2</accession>
<evidence type="ECO:0000313" key="2">
    <source>
        <dbReference type="Proteomes" id="UP000070444"/>
    </source>
</evidence>
<gene>
    <name evidence="1" type="ORF">CONCODRAFT_20387</name>
</gene>
<dbReference type="Proteomes" id="UP000070444">
    <property type="component" value="Unassembled WGS sequence"/>
</dbReference>
<sequence length="98" mass="11004">MADLLRTAQEVEEFNKLNYSIIRNNIDKRNKQPRALSSKLSQLATNPIPNDEKKKAVTSLGENNTLSVTKTFLLDLPAPCTPKVFPKIKPKSNKIVNI</sequence>
<protein>
    <submittedName>
        <fullName evidence="1">Uncharacterized protein</fullName>
    </submittedName>
</protein>
<proteinExistence type="predicted"/>
<name>A0A137NTV2_CONC2</name>